<organism evidence="2 3">
    <name type="scientific">Kangsaoukella pontilimi</name>
    <dbReference type="NCBI Taxonomy" id="2691042"/>
    <lineage>
        <taxon>Bacteria</taxon>
        <taxon>Pseudomonadati</taxon>
        <taxon>Pseudomonadota</taxon>
        <taxon>Alphaproteobacteria</taxon>
        <taxon>Rhodobacterales</taxon>
        <taxon>Paracoccaceae</taxon>
        <taxon>Kangsaoukella</taxon>
    </lineage>
</organism>
<keyword evidence="1" id="KW-0732">Signal</keyword>
<evidence type="ECO:0000313" key="2">
    <source>
        <dbReference type="EMBL" id="MXQ07073.1"/>
    </source>
</evidence>
<comment type="caution">
    <text evidence="2">The sequence shown here is derived from an EMBL/GenBank/DDBJ whole genome shotgun (WGS) entry which is preliminary data.</text>
</comment>
<keyword evidence="3" id="KW-1185">Reference proteome</keyword>
<dbReference type="RefSeq" id="WP_160762973.1">
    <property type="nucleotide sequence ID" value="NZ_WUPT01000001.1"/>
</dbReference>
<proteinExistence type="predicted"/>
<reference evidence="2 3" key="2">
    <citation type="submission" date="2020-03" db="EMBL/GenBank/DDBJ databases">
        <title>Kangsaoukella pontilimi gen. nov., sp. nov., a new member of the family Rhodobacteraceae isolated from a tidal mudflat.</title>
        <authorList>
            <person name="Kim I.S."/>
        </authorList>
    </citation>
    <scope>NUCLEOTIDE SEQUENCE [LARGE SCALE GENOMIC DNA]</scope>
    <source>
        <strain evidence="2 3">GH1-50</strain>
    </source>
</reference>
<dbReference type="AlphaFoldDB" id="A0A7C9M973"/>
<dbReference type="PROSITE" id="PS51257">
    <property type="entry name" value="PROKAR_LIPOPROTEIN"/>
    <property type="match status" value="1"/>
</dbReference>
<sequence length="101" mass="11165">MSRITPVLTVFCLMTLPGMAAACPEGARCLAAPESTAPVIAPGDVLSPGTFNMLINAEYFGLPRTSDGSWYVTVERRVLRIEPRTYQVIEDVTEKTNRVFW</sequence>
<gene>
    <name evidence="2" type="ORF">GQ651_04365</name>
</gene>
<reference evidence="2 3" key="1">
    <citation type="submission" date="2019-12" db="EMBL/GenBank/DDBJ databases">
        <authorList>
            <person name="Lee S.D."/>
        </authorList>
    </citation>
    <scope>NUCLEOTIDE SEQUENCE [LARGE SCALE GENOMIC DNA]</scope>
    <source>
        <strain evidence="2 3">GH1-50</strain>
    </source>
</reference>
<feature type="signal peptide" evidence="1">
    <location>
        <begin position="1"/>
        <end position="22"/>
    </location>
</feature>
<accession>A0A7C9M973</accession>
<dbReference type="EMBL" id="WUPT01000001">
    <property type="protein sequence ID" value="MXQ07073.1"/>
    <property type="molecule type" value="Genomic_DNA"/>
</dbReference>
<feature type="chain" id="PRO_5028944758" evidence="1">
    <location>
        <begin position="23"/>
        <end position="101"/>
    </location>
</feature>
<evidence type="ECO:0000313" key="3">
    <source>
        <dbReference type="Proteomes" id="UP000480350"/>
    </source>
</evidence>
<protein>
    <submittedName>
        <fullName evidence="2">Uncharacterized protein</fullName>
    </submittedName>
</protein>
<evidence type="ECO:0000256" key="1">
    <source>
        <dbReference type="SAM" id="SignalP"/>
    </source>
</evidence>
<dbReference type="Proteomes" id="UP000480350">
    <property type="component" value="Unassembled WGS sequence"/>
</dbReference>
<name>A0A7C9M973_9RHOB</name>